<evidence type="ECO:0000313" key="1">
    <source>
        <dbReference type="EMBL" id="JAD20351.1"/>
    </source>
</evidence>
<dbReference type="AlphaFoldDB" id="A0A0A8Y2F8"/>
<reference evidence="1" key="1">
    <citation type="submission" date="2014-09" db="EMBL/GenBank/DDBJ databases">
        <authorList>
            <person name="Magalhaes I.L.F."/>
            <person name="Oliveira U."/>
            <person name="Santos F.R."/>
            <person name="Vidigal T.H.D.A."/>
            <person name="Brescovit A.D."/>
            <person name="Santos A.J."/>
        </authorList>
    </citation>
    <scope>NUCLEOTIDE SEQUENCE</scope>
    <source>
        <tissue evidence="1">Shoot tissue taken approximately 20 cm above the soil surface</tissue>
    </source>
</reference>
<protein>
    <submittedName>
        <fullName evidence="1">Uncharacterized protein</fullName>
    </submittedName>
</protein>
<proteinExistence type="predicted"/>
<dbReference type="EMBL" id="GBRH01277544">
    <property type="protein sequence ID" value="JAD20351.1"/>
    <property type="molecule type" value="Transcribed_RNA"/>
</dbReference>
<organism evidence="1">
    <name type="scientific">Arundo donax</name>
    <name type="common">Giant reed</name>
    <name type="synonym">Donax arundinaceus</name>
    <dbReference type="NCBI Taxonomy" id="35708"/>
    <lineage>
        <taxon>Eukaryota</taxon>
        <taxon>Viridiplantae</taxon>
        <taxon>Streptophyta</taxon>
        <taxon>Embryophyta</taxon>
        <taxon>Tracheophyta</taxon>
        <taxon>Spermatophyta</taxon>
        <taxon>Magnoliopsida</taxon>
        <taxon>Liliopsida</taxon>
        <taxon>Poales</taxon>
        <taxon>Poaceae</taxon>
        <taxon>PACMAD clade</taxon>
        <taxon>Arundinoideae</taxon>
        <taxon>Arundineae</taxon>
        <taxon>Arundo</taxon>
    </lineage>
</organism>
<name>A0A0A8Y2F8_ARUDO</name>
<accession>A0A0A8Y2F8</accession>
<reference evidence="1" key="2">
    <citation type="journal article" date="2015" name="Data Brief">
        <title>Shoot transcriptome of the giant reed, Arundo donax.</title>
        <authorList>
            <person name="Barrero R.A."/>
            <person name="Guerrero F.D."/>
            <person name="Moolhuijzen P."/>
            <person name="Goolsby J.A."/>
            <person name="Tidwell J."/>
            <person name="Bellgard S.E."/>
            <person name="Bellgard M.I."/>
        </authorList>
    </citation>
    <scope>NUCLEOTIDE SEQUENCE</scope>
    <source>
        <tissue evidence="1">Shoot tissue taken approximately 20 cm above the soil surface</tissue>
    </source>
</reference>
<sequence length="41" mass="4808">MNTLADGLHQTIRSVKNFEGTGWRNKTIKHSLKKRQSHFKI</sequence>